<evidence type="ECO:0000313" key="2">
    <source>
        <dbReference type="EMBL" id="CAA9249767.1"/>
    </source>
</evidence>
<sequence length="68" mass="7759">WRKTPRLVRVYRKSLPAALPREDFMRRSAWSTDLAQDTWSPGWTSQSSCSRPARMGSSSCLCWSCCGC</sequence>
<organism evidence="2">
    <name type="scientific">uncultured Chthoniobacterales bacterium</name>
    <dbReference type="NCBI Taxonomy" id="1836801"/>
    <lineage>
        <taxon>Bacteria</taxon>
        <taxon>Pseudomonadati</taxon>
        <taxon>Verrucomicrobiota</taxon>
        <taxon>Spartobacteria</taxon>
        <taxon>Chthoniobacterales</taxon>
        <taxon>environmental samples</taxon>
    </lineage>
</organism>
<feature type="non-terminal residue" evidence="2">
    <location>
        <position position="68"/>
    </location>
</feature>
<name>A0A6J4IGL0_9BACT</name>
<accession>A0A6J4IGL0</accession>
<feature type="non-terminal residue" evidence="2">
    <location>
        <position position="1"/>
    </location>
</feature>
<reference evidence="2" key="1">
    <citation type="submission" date="2020-02" db="EMBL/GenBank/DDBJ databases">
        <authorList>
            <person name="Meier V. D."/>
        </authorList>
    </citation>
    <scope>NUCLEOTIDE SEQUENCE</scope>
    <source>
        <strain evidence="2">AVDCRST_MAG42</strain>
    </source>
</reference>
<protein>
    <submittedName>
        <fullName evidence="2">Uncharacterized protein</fullName>
    </submittedName>
</protein>
<dbReference type="AlphaFoldDB" id="A0A6J4IGL0"/>
<proteinExistence type="predicted"/>
<gene>
    <name evidence="2" type="ORF">AVDCRST_MAG42-2479</name>
</gene>
<feature type="compositionally biased region" description="Polar residues" evidence="1">
    <location>
        <begin position="36"/>
        <end position="50"/>
    </location>
</feature>
<dbReference type="EMBL" id="CADCTA010000077">
    <property type="protein sequence ID" value="CAA9249767.1"/>
    <property type="molecule type" value="Genomic_DNA"/>
</dbReference>
<evidence type="ECO:0000256" key="1">
    <source>
        <dbReference type="SAM" id="MobiDB-lite"/>
    </source>
</evidence>
<feature type="region of interest" description="Disordered" evidence="1">
    <location>
        <begin position="36"/>
        <end position="56"/>
    </location>
</feature>